<dbReference type="PROSITE" id="PS00699">
    <property type="entry name" value="NITROGENASE_1_1"/>
    <property type="match status" value="1"/>
</dbReference>
<comment type="pathway">
    <text evidence="2">Cofactor biosynthesis; Fe-Mo cofactor biosynthesis.</text>
</comment>
<dbReference type="InterPro" id="IPR041854">
    <property type="entry name" value="BFD-like_2Fe2S-bd_dom_sf"/>
</dbReference>
<evidence type="ECO:0000259" key="7">
    <source>
        <dbReference type="Pfam" id="PF00148"/>
    </source>
</evidence>
<sequence length="555" mass="60600">MSTLASKIQEVFAEPGCGKNQGKSEKERKKGCTKQLKPGAAAGGCAFDGAKIALQPITDVAHLVHGPIACEGNSWDNRGAKSSGPQVYRTGFTTDIGEQDVIFGGEKRLYKSIKEIIEKYDPPAVFVYQTCVPAMIGDDIGAVCKAASERLGKPVIPINSPGFVGPKNLGNKLAGEALLDYVIGTEEPEVTTPYDINIIGEYNLAGELWQVKPLLDELGIRILSCISGDARYHEVASSHRARAAMMVCSKAMINVARKMEERYQIPFFEGSFYGIGDMSESLREIARLLVERGAPDELLGRTEALIAREEARAWERLAPYKKRLGGKRVLLITGGVKSWSVVAALQEVGIEIVGTSVKKSTKEDKERIKELMGDDAHMIDDMSPREMYKMLKEARADIMLSGGRSQFVALKAKMPWLDINQERHHAYAGYEGMVDLVAEIDKALSNPIWGQVRKAAPWDETTWEQRADQAIAEELAAAERDPVAAREKARARQICNCKAITAGEIEDAILADRLIRVEEIVERTHAGSGCGGCAPRIGAILANFEAQAALSQAVR</sequence>
<comment type="similarity">
    <text evidence="3 6">Belongs to the NifD/NifK/NifE/NifN family.</text>
</comment>
<dbReference type="PANTHER" id="PTHR42956">
    <property type="entry name" value="NITROGENASE IRON-MOLYBDENUM COFACTOR BIOSYNTHESIS PROTEIN NIFE"/>
    <property type="match status" value="1"/>
</dbReference>
<dbReference type="PROSITE" id="PS00090">
    <property type="entry name" value="NITROGENASE_1_2"/>
    <property type="match status" value="1"/>
</dbReference>
<dbReference type="Pfam" id="PF04324">
    <property type="entry name" value="Fer2_BFD"/>
    <property type="match status" value="1"/>
</dbReference>
<dbReference type="InterPro" id="IPR007419">
    <property type="entry name" value="BFD-like_2Fe2S-bd_dom"/>
</dbReference>
<proteinExistence type="inferred from homology"/>
<dbReference type="UniPathway" id="UPA00782"/>
<comment type="caution">
    <text evidence="9">The sequence shown here is derived from an EMBL/GenBank/DDBJ whole genome shotgun (WGS) entry which is preliminary data.</text>
</comment>
<accession>A0A2N3PVX7</accession>
<dbReference type="CDD" id="cd01968">
    <property type="entry name" value="Nitrogenase_NifE_I"/>
    <property type="match status" value="1"/>
</dbReference>
<gene>
    <name evidence="9" type="ORF">CWS72_10575</name>
</gene>
<evidence type="ECO:0000256" key="1">
    <source>
        <dbReference type="ARBA" id="ARBA00003171"/>
    </source>
</evidence>
<dbReference type="AlphaFoldDB" id="A0A2N3PVX7"/>
<dbReference type="InterPro" id="IPR005973">
    <property type="entry name" value="NifE"/>
</dbReference>
<protein>
    <recommendedName>
        <fullName evidence="4">Nitrogenase iron-molybdenum cofactor biosynthesis protein NifE</fullName>
    </recommendedName>
</protein>
<dbReference type="Gene3D" id="1.10.10.1100">
    <property type="entry name" value="BFD-like [2Fe-2S]-binding domain"/>
    <property type="match status" value="1"/>
</dbReference>
<keyword evidence="10" id="KW-1185">Reference proteome</keyword>
<dbReference type="Proteomes" id="UP000233293">
    <property type="component" value="Unassembled WGS sequence"/>
</dbReference>
<dbReference type="Gene3D" id="3.40.50.1980">
    <property type="entry name" value="Nitrogenase molybdenum iron protein domain"/>
    <property type="match status" value="1"/>
</dbReference>
<dbReference type="SUPFAM" id="SSF53807">
    <property type="entry name" value="Helical backbone' metal receptor"/>
    <property type="match status" value="1"/>
</dbReference>
<feature type="domain" description="BFD-like [2Fe-2S]-binding" evidence="8">
    <location>
        <begin position="494"/>
        <end position="542"/>
    </location>
</feature>
<dbReference type="GO" id="GO:0016163">
    <property type="term" value="F:nitrogenase activity"/>
    <property type="evidence" value="ECO:0007669"/>
    <property type="project" value="InterPro"/>
</dbReference>
<dbReference type="FunFam" id="3.40.50.1980:FF:000033">
    <property type="entry name" value="Nitrogenase MoFe cofactor biosynthesis protein NifE"/>
    <property type="match status" value="1"/>
</dbReference>
<dbReference type="NCBIfam" id="TIGR01283">
    <property type="entry name" value="nifE"/>
    <property type="match status" value="1"/>
</dbReference>
<organism evidence="9 10">
    <name type="scientific">Telmatospirillum siberiense</name>
    <dbReference type="NCBI Taxonomy" id="382514"/>
    <lineage>
        <taxon>Bacteria</taxon>
        <taxon>Pseudomonadati</taxon>
        <taxon>Pseudomonadota</taxon>
        <taxon>Alphaproteobacteria</taxon>
        <taxon>Rhodospirillales</taxon>
        <taxon>Rhodospirillaceae</taxon>
        <taxon>Telmatospirillum</taxon>
    </lineage>
</organism>
<dbReference type="OrthoDB" id="9762718at2"/>
<evidence type="ECO:0000256" key="6">
    <source>
        <dbReference type="RuleBase" id="RU004021"/>
    </source>
</evidence>
<evidence type="ECO:0000313" key="9">
    <source>
        <dbReference type="EMBL" id="PKU24537.1"/>
    </source>
</evidence>
<dbReference type="InterPro" id="IPR000318">
    <property type="entry name" value="Nase_comp1_CS"/>
</dbReference>
<dbReference type="Gene3D" id="3.40.50.12380">
    <property type="entry name" value="Nitrogenase MoFe cofactor biosynthesis protein NifE, C-terminal"/>
    <property type="match status" value="1"/>
</dbReference>
<reference evidence="10" key="1">
    <citation type="submission" date="2017-12" db="EMBL/GenBank/DDBJ databases">
        <title>Draft genome sequence of Telmatospirillum siberiense 26-4b1T, an acidotolerant peatland alphaproteobacterium potentially involved in sulfur cycling.</title>
        <authorList>
            <person name="Hausmann B."/>
            <person name="Pjevac P."/>
            <person name="Schreck K."/>
            <person name="Herbold C.W."/>
            <person name="Daims H."/>
            <person name="Wagner M."/>
            <person name="Pester M."/>
            <person name="Loy A."/>
        </authorList>
    </citation>
    <scope>NUCLEOTIDE SEQUENCE [LARGE SCALE GENOMIC DNA]</scope>
    <source>
        <strain evidence="10">26-4b1</strain>
    </source>
</reference>
<name>A0A2N3PVX7_9PROT</name>
<dbReference type="PANTHER" id="PTHR42956:SF1">
    <property type="entry name" value="NITROGENASE IRON-MOLYBDENUM COFACTOR BIOSYNTHESIS PROTEIN NIFE"/>
    <property type="match status" value="1"/>
</dbReference>
<dbReference type="InterPro" id="IPR049939">
    <property type="entry name" value="NifE-like"/>
</dbReference>
<evidence type="ECO:0000259" key="8">
    <source>
        <dbReference type="Pfam" id="PF04324"/>
    </source>
</evidence>
<dbReference type="RefSeq" id="WP_101250573.1">
    <property type="nucleotide sequence ID" value="NZ_PIUM01000010.1"/>
</dbReference>
<feature type="domain" description="Nitrogenase/oxidoreductase component 1" evidence="7">
    <location>
        <begin position="45"/>
        <end position="444"/>
    </location>
</feature>
<dbReference type="EMBL" id="PIUM01000010">
    <property type="protein sequence ID" value="PKU24537.1"/>
    <property type="molecule type" value="Genomic_DNA"/>
</dbReference>
<evidence type="ECO:0000256" key="3">
    <source>
        <dbReference type="ARBA" id="ARBA00011002"/>
    </source>
</evidence>
<evidence type="ECO:0000256" key="4">
    <source>
        <dbReference type="ARBA" id="ARBA00013280"/>
    </source>
</evidence>
<evidence type="ECO:0000256" key="2">
    <source>
        <dbReference type="ARBA" id="ARBA00005155"/>
    </source>
</evidence>
<dbReference type="Pfam" id="PF00148">
    <property type="entry name" value="Oxidored_nitro"/>
    <property type="match status" value="1"/>
</dbReference>
<comment type="function">
    <text evidence="1">This protein may play a role in the biosynthesis of the prosthetic group of nitrogenase (FeMo cofactor).</text>
</comment>
<dbReference type="InterPro" id="IPR000510">
    <property type="entry name" value="Nase/OxRdtase_comp1"/>
</dbReference>
<dbReference type="GO" id="GO:0065003">
    <property type="term" value="P:protein-containing complex assembly"/>
    <property type="evidence" value="ECO:0007669"/>
    <property type="project" value="InterPro"/>
</dbReference>
<keyword evidence="5 6" id="KW-0535">Nitrogen fixation</keyword>
<evidence type="ECO:0000256" key="5">
    <source>
        <dbReference type="ARBA" id="ARBA00023231"/>
    </source>
</evidence>
<evidence type="ECO:0000313" key="10">
    <source>
        <dbReference type="Proteomes" id="UP000233293"/>
    </source>
</evidence>